<dbReference type="CDD" id="cd00009">
    <property type="entry name" value="AAA"/>
    <property type="match status" value="1"/>
</dbReference>
<comment type="similarity">
    <text evidence="9">Belongs to the RuvB family.</text>
</comment>
<dbReference type="InterPro" id="IPR004605">
    <property type="entry name" value="DNA_helicase_Holl-junc_RuvB"/>
</dbReference>
<dbReference type="SUPFAM" id="SSF46785">
    <property type="entry name" value="Winged helix' DNA-binding domain"/>
    <property type="match status" value="1"/>
</dbReference>
<keyword evidence="2 9" id="KW-0547">Nucleotide-binding</keyword>
<comment type="caution">
    <text evidence="12">The sequence shown here is derived from an EMBL/GenBank/DDBJ whole genome shotgun (WGS) entry which is preliminary data.</text>
</comment>
<feature type="region of interest" description="Disordered" evidence="10">
    <location>
        <begin position="1"/>
        <end position="20"/>
    </location>
</feature>
<comment type="caution">
    <text evidence="9">Lacks conserved residue(s) required for the propagation of feature annotation.</text>
</comment>
<evidence type="ECO:0000256" key="5">
    <source>
        <dbReference type="ARBA" id="ARBA00022840"/>
    </source>
</evidence>
<comment type="subunit">
    <text evidence="9">Homohexamer. Forms an RuvA(8)-RuvB(12)-Holliday junction (HJ) complex. HJ DNA is sandwiched between 2 RuvA tetramers; dsDNA enters through RuvA and exits via RuvB. An RuvB hexamer assembles on each DNA strand where it exits the tetramer. Each RuvB hexamer is contacted by two RuvA subunits (via domain III) on 2 adjacent RuvB subunits; this complex drives branch migration. In the full resolvosome a probable DNA-RuvA(4)-RuvB(12)-RuvC(2) complex forms which resolves the HJ.</text>
</comment>
<feature type="region of interest" description="Large ATPase domain (RuvB-L)" evidence="9">
    <location>
        <begin position="2"/>
        <end position="182"/>
    </location>
</feature>
<dbReference type="Gene3D" id="3.40.50.300">
    <property type="entry name" value="P-loop containing nucleotide triphosphate hydrolases"/>
    <property type="match status" value="1"/>
</dbReference>
<feature type="region of interest" description="Head domain (RuvB-H)" evidence="9">
    <location>
        <begin position="256"/>
        <end position="332"/>
    </location>
</feature>
<evidence type="ECO:0000256" key="10">
    <source>
        <dbReference type="SAM" id="MobiDB-lite"/>
    </source>
</evidence>
<evidence type="ECO:0000313" key="13">
    <source>
        <dbReference type="Proteomes" id="UP000016637"/>
    </source>
</evidence>
<sequence length="332" mass="37340">MEERIVSAGQNSGEEREEQSLRPKFLSQYIGQNQIKDNLKIFIEAAKLRDEVLDHCLLYGPPGLGKTTLATIIANEMGVNIKYTSGPAIEKSGDLAAILTSLEPGDVLFIDEIHRISRSIEEILYSAMEDFYLDIVIGKGDESRSIRIDLPPFTLVGATTRAGALTAPLRDRFGVHCRLEFYNIDDLQHIINRTAAIFDCQIDEKSGYEIAMRSRGTPRIANRLLKRVRDFAQVKNDGTITQDLAINSLDLLQVDAKGLDSVDYKILECLIKRYDGRAVGLETIAVTIGEESITIEDVYEPYLVKEGFIERTPRGRRATIKAYKHLNIEYKQ</sequence>
<accession>U2SAM3</accession>
<evidence type="ECO:0000313" key="12">
    <source>
        <dbReference type="EMBL" id="ERK59827.1"/>
    </source>
</evidence>
<feature type="region of interest" description="Small ATPAse domain (RuvB-S)" evidence="9">
    <location>
        <begin position="183"/>
        <end position="253"/>
    </location>
</feature>
<dbReference type="NCBIfam" id="TIGR00635">
    <property type="entry name" value="ruvB"/>
    <property type="match status" value="1"/>
</dbReference>
<dbReference type="Gene3D" id="1.10.10.10">
    <property type="entry name" value="Winged helix-like DNA-binding domain superfamily/Winged helix DNA-binding domain"/>
    <property type="match status" value="1"/>
</dbReference>
<dbReference type="InterPro" id="IPR027417">
    <property type="entry name" value="P-loop_NTPase"/>
</dbReference>
<reference evidence="12 13" key="1">
    <citation type="submission" date="2013-08" db="EMBL/GenBank/DDBJ databases">
        <authorList>
            <person name="Weinstock G."/>
            <person name="Sodergren E."/>
            <person name="Wylie T."/>
            <person name="Fulton L."/>
            <person name="Fulton R."/>
            <person name="Fronick C."/>
            <person name="O'Laughlin M."/>
            <person name="Godfrey J."/>
            <person name="Miner T."/>
            <person name="Herter B."/>
            <person name="Appelbaum E."/>
            <person name="Cordes M."/>
            <person name="Lek S."/>
            <person name="Wollam A."/>
            <person name="Pepin K.H."/>
            <person name="Palsikar V.B."/>
            <person name="Mitreva M."/>
            <person name="Wilson R.K."/>
        </authorList>
    </citation>
    <scope>NUCLEOTIDE SEQUENCE [LARGE SCALE GENOMIC DNA]</scope>
    <source>
        <strain evidence="12 13">ATCC 700627</strain>
    </source>
</reference>
<dbReference type="GO" id="GO:0005737">
    <property type="term" value="C:cytoplasm"/>
    <property type="evidence" value="ECO:0007669"/>
    <property type="project" value="UniProtKB-SubCell"/>
</dbReference>
<dbReference type="InterPro" id="IPR036390">
    <property type="entry name" value="WH_DNA-bd_sf"/>
</dbReference>
<evidence type="ECO:0000256" key="1">
    <source>
        <dbReference type="ARBA" id="ARBA00022490"/>
    </source>
</evidence>
<feature type="binding site" evidence="9">
    <location>
        <position position="68"/>
    </location>
    <ligand>
        <name>ATP</name>
        <dbReference type="ChEBI" id="CHEBI:30616"/>
    </ligand>
</feature>
<dbReference type="AlphaFoldDB" id="U2SAM3"/>
<dbReference type="Gene3D" id="1.10.8.60">
    <property type="match status" value="1"/>
</dbReference>
<dbReference type="PANTHER" id="PTHR42848:SF1">
    <property type="entry name" value="HOLLIDAY JUNCTION BRANCH MIGRATION COMPLEX SUBUNIT RUVB"/>
    <property type="match status" value="1"/>
</dbReference>
<keyword evidence="8 9" id="KW-0234">DNA repair</keyword>
<dbReference type="HOGENOM" id="CLU_055599_1_0_9"/>
<dbReference type="GO" id="GO:0000400">
    <property type="term" value="F:four-way junction DNA binding"/>
    <property type="evidence" value="ECO:0007669"/>
    <property type="project" value="UniProtKB-UniRule"/>
</dbReference>
<dbReference type="GO" id="GO:0006310">
    <property type="term" value="P:DNA recombination"/>
    <property type="evidence" value="ECO:0007669"/>
    <property type="project" value="UniProtKB-UniRule"/>
</dbReference>
<dbReference type="SMART" id="SM00382">
    <property type="entry name" value="AAA"/>
    <property type="match status" value="1"/>
</dbReference>
<keyword evidence="5 9" id="KW-0067">ATP-binding</keyword>
<dbReference type="InterPro" id="IPR008823">
    <property type="entry name" value="RuvB_wg_C"/>
</dbReference>
<feature type="binding site" evidence="9">
    <location>
        <position position="67"/>
    </location>
    <ligand>
        <name>Mg(2+)</name>
        <dbReference type="ChEBI" id="CHEBI:18420"/>
    </ligand>
</feature>
<protein>
    <recommendedName>
        <fullName evidence="9">Holliday junction branch migration complex subunit RuvB</fullName>
        <ecNumber evidence="9">3.6.4.-</ecNumber>
    </recommendedName>
</protein>
<evidence type="ECO:0000256" key="7">
    <source>
        <dbReference type="ARBA" id="ARBA00023172"/>
    </source>
</evidence>
<dbReference type="Pfam" id="PF17864">
    <property type="entry name" value="AAA_lid_4"/>
    <property type="match status" value="1"/>
</dbReference>
<evidence type="ECO:0000256" key="3">
    <source>
        <dbReference type="ARBA" id="ARBA00022763"/>
    </source>
</evidence>
<dbReference type="NCBIfam" id="NF000868">
    <property type="entry name" value="PRK00080.1"/>
    <property type="match status" value="1"/>
</dbReference>
<feature type="binding site" evidence="9">
    <location>
        <position position="21"/>
    </location>
    <ligand>
        <name>ATP</name>
        <dbReference type="ChEBI" id="CHEBI:30616"/>
    </ligand>
</feature>
<comment type="subcellular location">
    <subcellularLocation>
        <location evidence="9">Cytoplasm</location>
    </subcellularLocation>
</comment>
<evidence type="ECO:0000256" key="9">
    <source>
        <dbReference type="HAMAP-Rule" id="MF_00016"/>
    </source>
</evidence>
<dbReference type="HAMAP" id="MF_00016">
    <property type="entry name" value="DNA_HJ_migration_RuvB"/>
    <property type="match status" value="1"/>
</dbReference>
<proteinExistence type="inferred from homology"/>
<keyword evidence="6 9" id="KW-0238">DNA-binding</keyword>
<dbReference type="InterPro" id="IPR008824">
    <property type="entry name" value="RuvB-like_N"/>
</dbReference>
<comment type="catalytic activity">
    <reaction evidence="9">
        <text>ATP + H2O = ADP + phosphate + H(+)</text>
        <dbReference type="Rhea" id="RHEA:13065"/>
        <dbReference type="ChEBI" id="CHEBI:15377"/>
        <dbReference type="ChEBI" id="CHEBI:15378"/>
        <dbReference type="ChEBI" id="CHEBI:30616"/>
        <dbReference type="ChEBI" id="CHEBI:43474"/>
        <dbReference type="ChEBI" id="CHEBI:456216"/>
    </reaction>
</comment>
<gene>
    <name evidence="9" type="primary">ruvB</name>
    <name evidence="12" type="ORF">HMPREF1983_00428</name>
</gene>
<dbReference type="eggNOG" id="COG2255">
    <property type="taxonomic scope" value="Bacteria"/>
</dbReference>
<evidence type="ECO:0000256" key="8">
    <source>
        <dbReference type="ARBA" id="ARBA00023204"/>
    </source>
</evidence>
<keyword evidence="3 9" id="KW-0227">DNA damage</keyword>
<keyword evidence="4 9" id="KW-0378">Hydrolase</keyword>
<dbReference type="InterPro" id="IPR003593">
    <property type="entry name" value="AAA+_ATPase"/>
</dbReference>
<feature type="binding site" evidence="9">
    <location>
        <position position="172"/>
    </location>
    <ligand>
        <name>ATP</name>
        <dbReference type="ChEBI" id="CHEBI:30616"/>
    </ligand>
</feature>
<dbReference type="EC" id="3.6.4.-" evidence="9"/>
<feature type="binding site" evidence="9">
    <location>
        <begin position="129"/>
        <end position="131"/>
    </location>
    <ligand>
        <name>ATP</name>
        <dbReference type="ChEBI" id="CHEBI:30616"/>
    </ligand>
</feature>
<evidence type="ECO:0000256" key="6">
    <source>
        <dbReference type="ARBA" id="ARBA00023125"/>
    </source>
</evidence>
<evidence type="ECO:0000256" key="4">
    <source>
        <dbReference type="ARBA" id="ARBA00022801"/>
    </source>
</evidence>
<comment type="function">
    <text evidence="9">The RuvA-RuvB-RuvC complex processes Holliday junction (HJ) DNA during genetic recombination and DNA repair, while the RuvA-RuvB complex plays an important role in the rescue of blocked DNA replication forks via replication fork reversal (RFR). RuvA specifically binds to HJ cruciform DNA, conferring on it an open structure. The RuvB hexamer acts as an ATP-dependent pump, pulling dsDNA into and through the RuvAB complex. RuvB forms 2 homohexamers on either side of HJ DNA bound by 1 or 2 RuvA tetramers; 4 subunits per hexamer contact DNA at a time. Coordinated motions by a converter formed by DNA-disengaged RuvB subunits stimulates ATP hydrolysis and nucleotide exchange. Immobilization of the converter enables RuvB to convert the ATP-contained energy into a lever motion, pulling 2 nucleotides of DNA out of the RuvA tetramer per ATP hydrolyzed, thus driving DNA branch migration. The RuvB motors rotate together with the DNA substrate, which together with the progressing nucleotide cycle form the mechanistic basis for DNA recombination by continuous HJ branch migration. Branch migration allows RuvC to scan DNA until it finds its consensus sequence, where it cleaves and resolves cruciform DNA.</text>
</comment>
<feature type="binding site" evidence="9">
    <location>
        <position position="316"/>
    </location>
    <ligand>
        <name>DNA</name>
        <dbReference type="ChEBI" id="CHEBI:16991"/>
    </ligand>
</feature>
<dbReference type="Pfam" id="PF05491">
    <property type="entry name" value="WHD_RuvB"/>
    <property type="match status" value="1"/>
</dbReference>
<dbReference type="RefSeq" id="WP_021752789.1">
    <property type="nucleotide sequence ID" value="NZ_KI271821.1"/>
</dbReference>
<dbReference type="GO" id="GO:0006281">
    <property type="term" value="P:DNA repair"/>
    <property type="evidence" value="ECO:0007669"/>
    <property type="project" value="UniProtKB-UniRule"/>
</dbReference>
<dbReference type="GO" id="GO:0005524">
    <property type="term" value="F:ATP binding"/>
    <property type="evidence" value="ECO:0007669"/>
    <property type="project" value="UniProtKB-UniRule"/>
</dbReference>
<feature type="domain" description="AAA+ ATPase" evidence="11">
    <location>
        <begin position="52"/>
        <end position="185"/>
    </location>
</feature>
<dbReference type="GO" id="GO:0009378">
    <property type="term" value="F:four-way junction helicase activity"/>
    <property type="evidence" value="ECO:0007669"/>
    <property type="project" value="InterPro"/>
</dbReference>
<organism evidence="12 13">
    <name type="scientific">Gemella bergeri ATCC 700627</name>
    <dbReference type="NCBI Taxonomy" id="1321820"/>
    <lineage>
        <taxon>Bacteria</taxon>
        <taxon>Bacillati</taxon>
        <taxon>Bacillota</taxon>
        <taxon>Bacilli</taxon>
        <taxon>Bacillales</taxon>
        <taxon>Gemellaceae</taxon>
        <taxon>Gemella</taxon>
    </lineage>
</organism>
<keyword evidence="1 9" id="KW-0963">Cytoplasm</keyword>
<dbReference type="PATRIC" id="fig|1321820.3.peg.421"/>
<dbReference type="GO" id="GO:0048476">
    <property type="term" value="C:Holliday junction resolvase complex"/>
    <property type="evidence" value="ECO:0007669"/>
    <property type="project" value="UniProtKB-UniRule"/>
</dbReference>
<dbReference type="EMBL" id="AWVP01000020">
    <property type="protein sequence ID" value="ERK59827.1"/>
    <property type="molecule type" value="Genomic_DNA"/>
</dbReference>
<dbReference type="GO" id="GO:0016887">
    <property type="term" value="F:ATP hydrolysis activity"/>
    <property type="evidence" value="ECO:0007669"/>
    <property type="project" value="RHEA"/>
</dbReference>
<name>U2SAM3_9BACL</name>
<comment type="domain">
    <text evidence="9">Has 3 domains, the large (RuvB-L) and small ATPase (RuvB-S) domains and the C-terminal head (RuvB-H) domain. The head domain binds DNA, while the ATPase domains jointly bind ATP, ADP or are empty depending on the state of the subunit in the translocation cycle. During a single DNA translocation step the structure of each domain remains the same, but their relative positions change.</text>
</comment>
<dbReference type="InterPro" id="IPR041445">
    <property type="entry name" value="AAA_lid_4"/>
</dbReference>
<feature type="binding site" evidence="9">
    <location>
        <position position="22"/>
    </location>
    <ligand>
        <name>ATP</name>
        <dbReference type="ChEBI" id="CHEBI:30616"/>
    </ligand>
</feature>
<feature type="binding site" evidence="9">
    <location>
        <position position="63"/>
    </location>
    <ligand>
        <name>ATP</name>
        <dbReference type="ChEBI" id="CHEBI:30616"/>
    </ligand>
</feature>
<feature type="binding site" evidence="9">
    <location>
        <position position="311"/>
    </location>
    <ligand>
        <name>DNA</name>
        <dbReference type="ChEBI" id="CHEBI:16991"/>
    </ligand>
</feature>
<keyword evidence="13" id="KW-1185">Reference proteome</keyword>
<feature type="binding site" evidence="9">
    <location>
        <position position="182"/>
    </location>
    <ligand>
        <name>ATP</name>
        <dbReference type="ChEBI" id="CHEBI:30616"/>
    </ligand>
</feature>
<dbReference type="PANTHER" id="PTHR42848">
    <property type="match status" value="1"/>
</dbReference>
<keyword evidence="12" id="KW-0347">Helicase</keyword>
<feature type="binding site" evidence="9">
    <location>
        <position position="67"/>
    </location>
    <ligand>
        <name>ATP</name>
        <dbReference type="ChEBI" id="CHEBI:30616"/>
    </ligand>
</feature>
<keyword evidence="7 9" id="KW-0233">DNA recombination</keyword>
<evidence type="ECO:0000259" key="11">
    <source>
        <dbReference type="SMART" id="SM00382"/>
    </source>
</evidence>
<dbReference type="Pfam" id="PF05496">
    <property type="entry name" value="RuvB_N"/>
    <property type="match status" value="1"/>
</dbReference>
<dbReference type="InterPro" id="IPR036388">
    <property type="entry name" value="WH-like_DNA-bd_sf"/>
</dbReference>
<feature type="binding site" evidence="9">
    <location>
        <position position="66"/>
    </location>
    <ligand>
        <name>ATP</name>
        <dbReference type="ChEBI" id="CHEBI:30616"/>
    </ligand>
</feature>
<evidence type="ECO:0000256" key="2">
    <source>
        <dbReference type="ARBA" id="ARBA00022741"/>
    </source>
</evidence>
<feature type="binding site" evidence="9">
    <location>
        <position position="219"/>
    </location>
    <ligand>
        <name>ATP</name>
        <dbReference type="ChEBI" id="CHEBI:30616"/>
    </ligand>
</feature>
<dbReference type="Proteomes" id="UP000016637">
    <property type="component" value="Unassembled WGS sequence"/>
</dbReference>
<dbReference type="SUPFAM" id="SSF52540">
    <property type="entry name" value="P-loop containing nucleoside triphosphate hydrolases"/>
    <property type="match status" value="1"/>
</dbReference>